<dbReference type="InterPro" id="IPR050469">
    <property type="entry name" value="Diguanylate_Cyclase"/>
</dbReference>
<dbReference type="PANTHER" id="PTHR45138">
    <property type="entry name" value="REGULATORY COMPONENTS OF SENSORY TRANSDUCTION SYSTEM"/>
    <property type="match status" value="1"/>
</dbReference>
<dbReference type="GO" id="GO:0052621">
    <property type="term" value="F:diguanylate cyclase activity"/>
    <property type="evidence" value="ECO:0007669"/>
    <property type="project" value="TreeGrafter"/>
</dbReference>
<protein>
    <submittedName>
        <fullName evidence="3">Unannotated protein</fullName>
    </submittedName>
</protein>
<dbReference type="SUPFAM" id="SSF55073">
    <property type="entry name" value="Nucleotide cyclase"/>
    <property type="match status" value="1"/>
</dbReference>
<proteinExistence type="predicted"/>
<feature type="transmembrane region" description="Helical" evidence="1">
    <location>
        <begin position="26"/>
        <end position="48"/>
    </location>
</feature>
<evidence type="ECO:0000256" key="1">
    <source>
        <dbReference type="SAM" id="Phobius"/>
    </source>
</evidence>
<dbReference type="InterPro" id="IPR043128">
    <property type="entry name" value="Rev_trsase/Diguanyl_cyclase"/>
</dbReference>
<dbReference type="NCBIfam" id="TIGR00254">
    <property type="entry name" value="GGDEF"/>
    <property type="match status" value="1"/>
</dbReference>
<gene>
    <name evidence="3" type="ORF">UFOPK3772_00504</name>
</gene>
<dbReference type="GO" id="GO:0005886">
    <property type="term" value="C:plasma membrane"/>
    <property type="evidence" value="ECO:0007669"/>
    <property type="project" value="TreeGrafter"/>
</dbReference>
<dbReference type="PROSITE" id="PS50887">
    <property type="entry name" value="GGDEF"/>
    <property type="match status" value="1"/>
</dbReference>
<feature type="transmembrane region" description="Helical" evidence="1">
    <location>
        <begin position="158"/>
        <end position="177"/>
    </location>
</feature>
<dbReference type="PANTHER" id="PTHR45138:SF9">
    <property type="entry name" value="DIGUANYLATE CYCLASE DGCM-RELATED"/>
    <property type="match status" value="1"/>
</dbReference>
<keyword evidence="1" id="KW-0812">Transmembrane</keyword>
<dbReference type="GO" id="GO:0043709">
    <property type="term" value="P:cell adhesion involved in single-species biofilm formation"/>
    <property type="evidence" value="ECO:0007669"/>
    <property type="project" value="TreeGrafter"/>
</dbReference>
<keyword evidence="1" id="KW-0472">Membrane</keyword>
<organism evidence="3">
    <name type="scientific">freshwater metagenome</name>
    <dbReference type="NCBI Taxonomy" id="449393"/>
    <lineage>
        <taxon>unclassified sequences</taxon>
        <taxon>metagenomes</taxon>
        <taxon>ecological metagenomes</taxon>
    </lineage>
</organism>
<keyword evidence="1" id="KW-1133">Transmembrane helix</keyword>
<sequence length="420" mass="44010">MIASAAATLPTGLVLPQSTLTQPWFLLLALVVAFNTIIYLGLTFAKLVPWPAQIHPRRVRALLPNLITKDTTMRDVPRSDRLSTEQPYLTMRLSAAQGTIPRAFGLGGGLVLAVTFVNAAFSPDGSLASRGLSVLLGLAMLILAIVCGRLSVAPRAMIWIWSVTMTLLVIKLSWDGIEFDNPVALTYAVIAMVFSSAISMSWAPSIVTGAVNLAVITLAGVVIEAVDTPRWFLAALAGLVAGLVLMQVRINSTDSLSLEQMKSNLLASTDPLTGLLTRNGLLALASSLSAAVERTGGDVYVSLIDINDLARANADYGMAYGDSVVTSVGRAITASVPEGDLIARWDGDCFLVLGIGDRPDATDFRTRIDEAIAFSGVTLGKVPVTVSVGSASGNPSSTTVDALVIASTAELATPEGTSLQ</sequence>
<dbReference type="EMBL" id="CAFBNE010000010">
    <property type="protein sequence ID" value="CAB4934956.1"/>
    <property type="molecule type" value="Genomic_DNA"/>
</dbReference>
<feature type="transmembrane region" description="Helical" evidence="1">
    <location>
        <begin position="100"/>
        <end position="121"/>
    </location>
</feature>
<dbReference type="SMART" id="SM00267">
    <property type="entry name" value="GGDEF"/>
    <property type="match status" value="1"/>
</dbReference>
<feature type="domain" description="GGDEF" evidence="2">
    <location>
        <begin position="297"/>
        <end position="420"/>
    </location>
</feature>
<feature type="transmembrane region" description="Helical" evidence="1">
    <location>
        <begin position="232"/>
        <end position="252"/>
    </location>
</feature>
<dbReference type="Pfam" id="PF00990">
    <property type="entry name" value="GGDEF"/>
    <property type="match status" value="1"/>
</dbReference>
<dbReference type="CDD" id="cd01949">
    <property type="entry name" value="GGDEF"/>
    <property type="match status" value="1"/>
</dbReference>
<reference evidence="3" key="1">
    <citation type="submission" date="2020-05" db="EMBL/GenBank/DDBJ databases">
        <authorList>
            <person name="Chiriac C."/>
            <person name="Salcher M."/>
            <person name="Ghai R."/>
            <person name="Kavagutti S V."/>
        </authorList>
    </citation>
    <scope>NUCLEOTIDE SEQUENCE</scope>
</reference>
<feature type="transmembrane region" description="Helical" evidence="1">
    <location>
        <begin position="210"/>
        <end position="226"/>
    </location>
</feature>
<evidence type="ECO:0000259" key="2">
    <source>
        <dbReference type="PROSITE" id="PS50887"/>
    </source>
</evidence>
<dbReference type="Gene3D" id="3.30.70.270">
    <property type="match status" value="1"/>
</dbReference>
<dbReference type="InterPro" id="IPR029787">
    <property type="entry name" value="Nucleotide_cyclase"/>
</dbReference>
<accession>A0A6J7IVY3</accession>
<evidence type="ECO:0000313" key="3">
    <source>
        <dbReference type="EMBL" id="CAB4934956.1"/>
    </source>
</evidence>
<dbReference type="GO" id="GO:1902201">
    <property type="term" value="P:negative regulation of bacterial-type flagellum-dependent cell motility"/>
    <property type="evidence" value="ECO:0007669"/>
    <property type="project" value="TreeGrafter"/>
</dbReference>
<feature type="transmembrane region" description="Helical" evidence="1">
    <location>
        <begin position="127"/>
        <end position="146"/>
    </location>
</feature>
<dbReference type="InterPro" id="IPR000160">
    <property type="entry name" value="GGDEF_dom"/>
</dbReference>
<dbReference type="AlphaFoldDB" id="A0A6J7IVY3"/>
<name>A0A6J7IVY3_9ZZZZ</name>